<evidence type="ECO:0000256" key="1">
    <source>
        <dbReference type="PROSITE-ProRule" id="PRU00169"/>
    </source>
</evidence>
<dbReference type="PROSITE" id="PS50110">
    <property type="entry name" value="RESPONSE_REGULATORY"/>
    <property type="match status" value="1"/>
</dbReference>
<keyword evidence="1" id="KW-0597">Phosphoprotein</keyword>
<accession>A0A540WTP6</accession>
<proteinExistence type="predicted"/>
<gene>
    <name evidence="3" type="ORF">FJV41_29245</name>
</gene>
<dbReference type="InterPro" id="IPR011006">
    <property type="entry name" value="CheY-like_superfamily"/>
</dbReference>
<dbReference type="EMBL" id="VIFM01000141">
    <property type="protein sequence ID" value="TQF12382.1"/>
    <property type="molecule type" value="Genomic_DNA"/>
</dbReference>
<feature type="modified residue" description="4-aspartylphosphate" evidence="1">
    <location>
        <position position="50"/>
    </location>
</feature>
<dbReference type="SUPFAM" id="SSF52172">
    <property type="entry name" value="CheY-like"/>
    <property type="match status" value="1"/>
</dbReference>
<dbReference type="Proteomes" id="UP000315369">
    <property type="component" value="Unassembled WGS sequence"/>
</dbReference>
<reference evidence="3 4" key="1">
    <citation type="submission" date="2019-06" db="EMBL/GenBank/DDBJ databases">
        <authorList>
            <person name="Livingstone P."/>
            <person name="Whitworth D."/>
        </authorList>
    </citation>
    <scope>NUCLEOTIDE SEQUENCE [LARGE SCALE GENOMIC DNA]</scope>
    <source>
        <strain evidence="3 4">AM401</strain>
    </source>
</reference>
<comment type="caution">
    <text evidence="3">The sequence shown here is derived from an EMBL/GenBank/DDBJ whole genome shotgun (WGS) entry which is preliminary data.</text>
</comment>
<dbReference type="CDD" id="cd00156">
    <property type="entry name" value="REC"/>
    <property type="match status" value="1"/>
</dbReference>
<dbReference type="RefSeq" id="WP_141645863.1">
    <property type="nucleotide sequence ID" value="NZ_VIFM01000141.1"/>
</dbReference>
<sequence>MKVLLVEDDASLREGMGELISDLAEVRSVGEVSSALAALGQERFDLVVTDLRIGGGESGGRSVLEAARKGRQAVAIVSAASPEEVARALRPFVPDGVLVKPFQIEDILGLVERFLAVHRNVELASRGQVPSESDWVECAPGVHLASPGGKAAGAIWVRLAAAGQWAWSARPRGREAALLLEGELEIEGTRFVAPATFFVGADETPEVRTPTGCLVITLGLDG</sequence>
<organism evidence="3 4">
    <name type="scientific">Myxococcus llanfairpwllgwyngyllgogerychwyrndrobwllllantysiliogogogochensis</name>
    <dbReference type="NCBI Taxonomy" id="2590453"/>
    <lineage>
        <taxon>Bacteria</taxon>
        <taxon>Pseudomonadati</taxon>
        <taxon>Myxococcota</taxon>
        <taxon>Myxococcia</taxon>
        <taxon>Myxococcales</taxon>
        <taxon>Cystobacterineae</taxon>
        <taxon>Myxococcaceae</taxon>
        <taxon>Myxococcus</taxon>
    </lineage>
</organism>
<protein>
    <submittedName>
        <fullName evidence="3">Response regulator</fullName>
    </submittedName>
</protein>
<dbReference type="Gene3D" id="3.40.50.2300">
    <property type="match status" value="1"/>
</dbReference>
<dbReference type="AlphaFoldDB" id="A0A540WTP6"/>
<dbReference type="Pfam" id="PF00072">
    <property type="entry name" value="Response_reg"/>
    <property type="match status" value="1"/>
</dbReference>
<keyword evidence="4" id="KW-1185">Reference proteome</keyword>
<dbReference type="OrthoDB" id="5505368at2"/>
<dbReference type="SMART" id="SM00448">
    <property type="entry name" value="REC"/>
    <property type="match status" value="1"/>
</dbReference>
<evidence type="ECO:0000313" key="3">
    <source>
        <dbReference type="EMBL" id="TQF12382.1"/>
    </source>
</evidence>
<dbReference type="GO" id="GO:0000160">
    <property type="term" value="P:phosphorelay signal transduction system"/>
    <property type="evidence" value="ECO:0007669"/>
    <property type="project" value="InterPro"/>
</dbReference>
<evidence type="ECO:0000313" key="4">
    <source>
        <dbReference type="Proteomes" id="UP000315369"/>
    </source>
</evidence>
<evidence type="ECO:0000259" key="2">
    <source>
        <dbReference type="PROSITE" id="PS50110"/>
    </source>
</evidence>
<feature type="domain" description="Response regulatory" evidence="2">
    <location>
        <begin position="2"/>
        <end position="115"/>
    </location>
</feature>
<name>A0A540WTP6_9BACT</name>
<dbReference type="InterPro" id="IPR001789">
    <property type="entry name" value="Sig_transdc_resp-reg_receiver"/>
</dbReference>